<evidence type="ECO:0000313" key="11">
    <source>
        <dbReference type="EMBL" id="GBF59189.1"/>
    </source>
</evidence>
<dbReference type="GO" id="GO:0016410">
    <property type="term" value="F:N-acyltransferase activity"/>
    <property type="evidence" value="ECO:0007669"/>
    <property type="project" value="UniProtKB-UniRule"/>
</dbReference>
<feature type="transmembrane region" description="Helical" evidence="9">
    <location>
        <begin position="65"/>
        <end position="85"/>
    </location>
</feature>
<dbReference type="InterPro" id="IPR003010">
    <property type="entry name" value="C-N_Hydrolase"/>
</dbReference>
<evidence type="ECO:0000313" key="12">
    <source>
        <dbReference type="Proteomes" id="UP000245086"/>
    </source>
</evidence>
<keyword evidence="6 9" id="KW-1133">Transmembrane helix</keyword>
<evidence type="ECO:0000256" key="3">
    <source>
        <dbReference type="ARBA" id="ARBA00022475"/>
    </source>
</evidence>
<comment type="pathway">
    <text evidence="9">Protein modification; lipoprotein biosynthesis (N-acyl transfer).</text>
</comment>
<feature type="transmembrane region" description="Helical" evidence="9">
    <location>
        <begin position="163"/>
        <end position="188"/>
    </location>
</feature>
<feature type="transmembrane region" description="Helical" evidence="9">
    <location>
        <begin position="125"/>
        <end position="143"/>
    </location>
</feature>
<keyword evidence="5 9" id="KW-0812">Transmembrane</keyword>
<gene>
    <name evidence="9 11" type="primary">lnt</name>
    <name evidence="11" type="ORF">PbB2_02881</name>
</gene>
<dbReference type="Gene3D" id="3.60.110.10">
    <property type="entry name" value="Carbon-nitrogen hydrolase"/>
    <property type="match status" value="1"/>
</dbReference>
<evidence type="ECO:0000256" key="4">
    <source>
        <dbReference type="ARBA" id="ARBA00022679"/>
    </source>
</evidence>
<dbReference type="InterPro" id="IPR036526">
    <property type="entry name" value="C-N_Hydrolase_sf"/>
</dbReference>
<proteinExistence type="inferred from homology"/>
<reference evidence="11 12" key="1">
    <citation type="journal article" date="2018" name="Genome Announc.">
        <title>Draft Genome Sequence of "Candidatus Phycosocius bacilliformis," an Alphaproteobacterial Ectosymbiont of the Hydrocarbon-Producing Green Alga Botryococcus braunii.</title>
        <authorList>
            <person name="Tanabe Y."/>
            <person name="Yamaguchi H."/>
            <person name="Watanabe M.M."/>
        </authorList>
    </citation>
    <scope>NUCLEOTIDE SEQUENCE [LARGE SCALE GENOMIC DNA]</scope>
    <source>
        <strain evidence="11 12">BOTRYCO-2</strain>
    </source>
</reference>
<sequence>MTTQPNAQPFWLSGLISTGLGALAVLGHAPFHIWPAFAFALCGLILLLDGAFLSARPKRSAFWRAWAWGFGYFLAGMFWVGNAFLVDAEKFATLMPFAVAALPAGLALFWGLAGLVAARFWSSGLSRLIVFATCVAAVEYARGHVFTGLPWNLPAYIWKPGGAISQVAALIGPYGLTLISLFVLSLPLILISTATVRAQAAYGGVGLVLILACFGYGALKLQAEGPVSAQTGTGPVIAAGQAGFSQKEVWDPANTTRVVTTYLDLLETPDAEKADILVWPEGAFPFLLLEEPVVLEAIQGRLGDRTLALGSIRRDLLAGQARYNNSILVFDVEDGGLTTRAVYDKYHLVPFGEYLPFRTIFEKFGIASLVAYDGEMTPGVGPGTLAVPKAPLADPRVCYEIVFPHFNPKATDQAAWILNVSVDAWYGDLLGPDQHYAQARYRAIETGMPVVRAASGGWSAIVDRLGRPVAEHRTGAGYATARLPAFKGSSPYARIGDWAFLILCVGFGVFALWSHKRH</sequence>
<feature type="transmembrane region" description="Helical" evidence="9">
    <location>
        <begin position="495"/>
        <end position="513"/>
    </location>
</feature>
<evidence type="ECO:0000256" key="7">
    <source>
        <dbReference type="ARBA" id="ARBA00023136"/>
    </source>
</evidence>
<dbReference type="PROSITE" id="PS50263">
    <property type="entry name" value="CN_HYDROLASE"/>
    <property type="match status" value="1"/>
</dbReference>
<comment type="similarity">
    <text evidence="2 9">Belongs to the CN hydrolase family. Apolipoprotein N-acyltransferase subfamily.</text>
</comment>
<keyword evidence="4 9" id="KW-0808">Transferase</keyword>
<dbReference type="EMBL" id="BFBR01000011">
    <property type="protein sequence ID" value="GBF59189.1"/>
    <property type="molecule type" value="Genomic_DNA"/>
</dbReference>
<dbReference type="NCBIfam" id="TIGR00546">
    <property type="entry name" value="lnt"/>
    <property type="match status" value="1"/>
</dbReference>
<dbReference type="EC" id="2.3.1.269" evidence="9"/>
<evidence type="ECO:0000256" key="8">
    <source>
        <dbReference type="ARBA" id="ARBA00023315"/>
    </source>
</evidence>
<dbReference type="GO" id="GO:0005886">
    <property type="term" value="C:plasma membrane"/>
    <property type="evidence" value="ECO:0007669"/>
    <property type="project" value="UniProtKB-SubCell"/>
</dbReference>
<evidence type="ECO:0000256" key="6">
    <source>
        <dbReference type="ARBA" id="ARBA00022989"/>
    </source>
</evidence>
<feature type="transmembrane region" description="Helical" evidence="9">
    <location>
        <begin position="9"/>
        <end position="27"/>
    </location>
</feature>
<feature type="domain" description="CN hydrolase" evidence="10">
    <location>
        <begin position="240"/>
        <end position="485"/>
    </location>
</feature>
<keyword evidence="12" id="KW-1185">Reference proteome</keyword>
<feature type="transmembrane region" description="Helical" evidence="9">
    <location>
        <begin position="97"/>
        <end position="118"/>
    </location>
</feature>
<evidence type="ECO:0000259" key="10">
    <source>
        <dbReference type="PROSITE" id="PS50263"/>
    </source>
</evidence>
<feature type="transmembrane region" description="Helical" evidence="9">
    <location>
        <begin position="33"/>
        <end position="53"/>
    </location>
</feature>
<dbReference type="Pfam" id="PF20154">
    <property type="entry name" value="LNT_N"/>
    <property type="match status" value="1"/>
</dbReference>
<dbReference type="InterPro" id="IPR004563">
    <property type="entry name" value="Apolipo_AcylTrfase"/>
</dbReference>
<keyword evidence="7 9" id="KW-0472">Membrane</keyword>
<dbReference type="InterPro" id="IPR045378">
    <property type="entry name" value="LNT_N"/>
</dbReference>
<dbReference type="RefSeq" id="WP_133245844.1">
    <property type="nucleotide sequence ID" value="NZ_BFBR01000011.1"/>
</dbReference>
<dbReference type="GO" id="GO:0042158">
    <property type="term" value="P:lipoprotein biosynthetic process"/>
    <property type="evidence" value="ECO:0007669"/>
    <property type="project" value="UniProtKB-UniRule"/>
</dbReference>
<keyword evidence="8 9" id="KW-0012">Acyltransferase</keyword>
<comment type="catalytic activity">
    <reaction evidence="9">
        <text>N-terminal S-1,2-diacyl-sn-glyceryl-L-cysteinyl-[lipoprotein] + a glycerophospholipid = N-acyl-S-1,2-diacyl-sn-glyceryl-L-cysteinyl-[lipoprotein] + a 2-acyl-sn-glycero-3-phospholipid + H(+)</text>
        <dbReference type="Rhea" id="RHEA:48228"/>
        <dbReference type="Rhea" id="RHEA-COMP:14681"/>
        <dbReference type="Rhea" id="RHEA-COMP:14684"/>
        <dbReference type="ChEBI" id="CHEBI:15378"/>
        <dbReference type="ChEBI" id="CHEBI:136912"/>
        <dbReference type="ChEBI" id="CHEBI:140656"/>
        <dbReference type="ChEBI" id="CHEBI:140657"/>
        <dbReference type="ChEBI" id="CHEBI:140660"/>
        <dbReference type="EC" id="2.3.1.269"/>
    </reaction>
</comment>
<dbReference type="SUPFAM" id="SSF56317">
    <property type="entry name" value="Carbon-nitrogen hydrolase"/>
    <property type="match status" value="1"/>
</dbReference>
<comment type="function">
    <text evidence="9">Catalyzes the phospholipid dependent N-acylation of the N-terminal cysteine of apolipoprotein, the last step in lipoprotein maturation.</text>
</comment>
<dbReference type="Proteomes" id="UP000245086">
    <property type="component" value="Unassembled WGS sequence"/>
</dbReference>
<evidence type="ECO:0000256" key="2">
    <source>
        <dbReference type="ARBA" id="ARBA00010065"/>
    </source>
</evidence>
<accession>A0A2P2EDP6</accession>
<dbReference type="PANTHER" id="PTHR38686">
    <property type="entry name" value="APOLIPOPROTEIN N-ACYLTRANSFERASE"/>
    <property type="match status" value="1"/>
</dbReference>
<protein>
    <recommendedName>
        <fullName evidence="9">Apolipoprotein N-acyltransferase</fullName>
        <shortName evidence="9">ALP N-acyltransferase</shortName>
        <ecNumber evidence="9">2.3.1.269</ecNumber>
    </recommendedName>
</protein>
<dbReference type="OrthoDB" id="9804277at2"/>
<name>A0A2P2EDP6_9PROT</name>
<dbReference type="PANTHER" id="PTHR38686:SF1">
    <property type="entry name" value="APOLIPOPROTEIN N-ACYLTRANSFERASE"/>
    <property type="match status" value="1"/>
</dbReference>
<comment type="subcellular location">
    <subcellularLocation>
        <location evidence="1 9">Cell membrane</location>
        <topology evidence="1 9">Multi-pass membrane protein</topology>
    </subcellularLocation>
</comment>
<organism evidence="11 12">
    <name type="scientific">Candidatus Phycosocius bacilliformis</name>
    <dbReference type="NCBI Taxonomy" id="1445552"/>
    <lineage>
        <taxon>Bacteria</taxon>
        <taxon>Pseudomonadati</taxon>
        <taxon>Pseudomonadota</taxon>
        <taxon>Alphaproteobacteria</taxon>
        <taxon>Caulobacterales</taxon>
        <taxon>Caulobacterales incertae sedis</taxon>
        <taxon>Candidatus Phycosocius</taxon>
    </lineage>
</organism>
<dbReference type="CDD" id="cd07571">
    <property type="entry name" value="ALP_N-acyl_transferase"/>
    <property type="match status" value="1"/>
</dbReference>
<keyword evidence="11" id="KW-0449">Lipoprotein</keyword>
<evidence type="ECO:0000256" key="5">
    <source>
        <dbReference type="ARBA" id="ARBA00022692"/>
    </source>
</evidence>
<keyword evidence="3 9" id="KW-1003">Cell membrane</keyword>
<evidence type="ECO:0000256" key="1">
    <source>
        <dbReference type="ARBA" id="ARBA00004651"/>
    </source>
</evidence>
<dbReference type="AlphaFoldDB" id="A0A2P2EDP6"/>
<comment type="caution">
    <text evidence="11">The sequence shown here is derived from an EMBL/GenBank/DDBJ whole genome shotgun (WGS) entry which is preliminary data.</text>
</comment>
<dbReference type="UniPathway" id="UPA00666"/>
<feature type="transmembrane region" description="Helical" evidence="9">
    <location>
        <begin position="200"/>
        <end position="219"/>
    </location>
</feature>
<evidence type="ECO:0000256" key="9">
    <source>
        <dbReference type="HAMAP-Rule" id="MF_01148"/>
    </source>
</evidence>
<dbReference type="HAMAP" id="MF_01148">
    <property type="entry name" value="Lnt"/>
    <property type="match status" value="1"/>
</dbReference>
<dbReference type="Pfam" id="PF00795">
    <property type="entry name" value="CN_hydrolase"/>
    <property type="match status" value="1"/>
</dbReference>